<evidence type="ECO:0000313" key="2">
    <source>
        <dbReference type="EMBL" id="TVU62869.1"/>
    </source>
</evidence>
<dbReference type="Pfam" id="PF00535">
    <property type="entry name" value="Glycos_transf_2"/>
    <property type="match status" value="1"/>
</dbReference>
<dbReference type="PANTHER" id="PTHR43685:SF11">
    <property type="entry name" value="GLYCOSYLTRANSFERASE TAGX-RELATED"/>
    <property type="match status" value="1"/>
</dbReference>
<gene>
    <name evidence="2" type="ORF">FQP90_11640</name>
</gene>
<dbReference type="Proteomes" id="UP000316500">
    <property type="component" value="Unassembled WGS sequence"/>
</dbReference>
<dbReference type="AlphaFoldDB" id="A0A558H162"/>
<dbReference type="SUPFAM" id="SSF53448">
    <property type="entry name" value="Nucleotide-diphospho-sugar transferases"/>
    <property type="match status" value="1"/>
</dbReference>
<comment type="caution">
    <text evidence="2">The sequence shown here is derived from an EMBL/GenBank/DDBJ whole genome shotgun (WGS) entry which is preliminary data.</text>
</comment>
<evidence type="ECO:0000259" key="1">
    <source>
        <dbReference type="Pfam" id="PF00535"/>
    </source>
</evidence>
<dbReference type="GO" id="GO:0016740">
    <property type="term" value="F:transferase activity"/>
    <property type="evidence" value="ECO:0007669"/>
    <property type="project" value="UniProtKB-KW"/>
</dbReference>
<dbReference type="CDD" id="cd00761">
    <property type="entry name" value="Glyco_tranf_GTA_type"/>
    <property type="match status" value="1"/>
</dbReference>
<keyword evidence="2" id="KW-0808">Transferase</keyword>
<organism evidence="2 3">
    <name type="scientific">Paenarthrobacter nitroguajacolicus</name>
    <name type="common">Arthrobacter nitroguajacolicus</name>
    <dbReference type="NCBI Taxonomy" id="211146"/>
    <lineage>
        <taxon>Bacteria</taxon>
        <taxon>Bacillati</taxon>
        <taxon>Actinomycetota</taxon>
        <taxon>Actinomycetes</taxon>
        <taxon>Micrococcales</taxon>
        <taxon>Micrococcaceae</taxon>
        <taxon>Paenarthrobacter</taxon>
    </lineage>
</organism>
<dbReference type="OrthoDB" id="9797391at2"/>
<dbReference type="InterPro" id="IPR029044">
    <property type="entry name" value="Nucleotide-diphossugar_trans"/>
</dbReference>
<dbReference type="Gene3D" id="3.90.550.10">
    <property type="entry name" value="Spore Coat Polysaccharide Biosynthesis Protein SpsA, Chain A"/>
    <property type="match status" value="1"/>
</dbReference>
<feature type="domain" description="Glycosyltransferase 2-like" evidence="1">
    <location>
        <begin position="17"/>
        <end position="125"/>
    </location>
</feature>
<dbReference type="InterPro" id="IPR001173">
    <property type="entry name" value="Glyco_trans_2-like"/>
</dbReference>
<evidence type="ECO:0000313" key="3">
    <source>
        <dbReference type="Proteomes" id="UP000316500"/>
    </source>
</evidence>
<sequence>MPAKVRYSLIDERPLVSVIVPGCNHAEVINQCVESVLASRYLRMEIVLVDGGSTDSTARIMQGLAQQHDRVRFLSDAPAGEGAALARGMDAALGDILVVVEAEAVCASGTLLHLLEGFDHPNVGAVRLLDGTAAFRNEAVREVGGFPPGTPVRVLELAQRVHKAGYRVRSRPAGHSIGEVVHTIT</sequence>
<name>A0A558H162_PAENT</name>
<reference evidence="2 3" key="1">
    <citation type="submission" date="2019-07" db="EMBL/GenBank/DDBJ databases">
        <title>Diversity of Bacteria from Kongsfjorden, Arctic.</title>
        <authorList>
            <person name="Yu Y."/>
        </authorList>
    </citation>
    <scope>NUCLEOTIDE SEQUENCE [LARGE SCALE GENOMIC DNA]</scope>
    <source>
        <strain evidence="2 3">SM1928</strain>
    </source>
</reference>
<dbReference type="EMBL" id="VNFK01000007">
    <property type="protein sequence ID" value="TVU62869.1"/>
    <property type="molecule type" value="Genomic_DNA"/>
</dbReference>
<dbReference type="InterPro" id="IPR050834">
    <property type="entry name" value="Glycosyltransf_2"/>
</dbReference>
<protein>
    <submittedName>
        <fullName evidence="2">Glycosyltransferase family 2 protein</fullName>
    </submittedName>
</protein>
<accession>A0A558H162</accession>
<dbReference type="PANTHER" id="PTHR43685">
    <property type="entry name" value="GLYCOSYLTRANSFERASE"/>
    <property type="match status" value="1"/>
</dbReference>
<dbReference type="RefSeq" id="WP_144650341.1">
    <property type="nucleotide sequence ID" value="NZ_VNFK01000007.1"/>
</dbReference>
<proteinExistence type="predicted"/>